<comment type="subcellular location">
    <subcellularLocation>
        <location evidence="1">Cell membrane</location>
        <topology evidence="1">Multi-pass membrane protein</topology>
    </subcellularLocation>
</comment>
<sequence length="196" mass="22037">MWIIVWSTILLACIGTLFLRIAGRKSISQMTIPQVMILLAIGTVLGSEVSGKGMTNTILALGTFILFLIVVEWITLRSNRIESILKGKSVSVIHEGKLEIDNLRRLRVSVDDLEKRLRMVGISNIEDVKHGTIENNGEFGYELYPEAKPVTKKDMELMLKAYLPQLKRDVSSGVKRISLEGDQTEPHRDEVPTHLQ</sequence>
<evidence type="ECO:0000313" key="9">
    <source>
        <dbReference type="EMBL" id="TQR94431.1"/>
    </source>
</evidence>
<dbReference type="PANTHER" id="PTHR34582:SF2">
    <property type="entry name" value="UPF0702 TRANSMEMBRANE PROTEIN YDFR"/>
    <property type="match status" value="1"/>
</dbReference>
<dbReference type="PANTHER" id="PTHR34582">
    <property type="entry name" value="UPF0702 TRANSMEMBRANE PROTEIN YCAP"/>
    <property type="match status" value="1"/>
</dbReference>
<evidence type="ECO:0000256" key="5">
    <source>
        <dbReference type="ARBA" id="ARBA00022989"/>
    </source>
</evidence>
<evidence type="ECO:0000256" key="7">
    <source>
        <dbReference type="SAM" id="Phobius"/>
    </source>
</evidence>
<evidence type="ECO:0000313" key="10">
    <source>
        <dbReference type="Proteomes" id="UP000319219"/>
    </source>
</evidence>
<dbReference type="RefSeq" id="WP_063211010.1">
    <property type="nucleotide sequence ID" value="NZ_VIJZ01000015.1"/>
</dbReference>
<evidence type="ECO:0000256" key="2">
    <source>
        <dbReference type="ARBA" id="ARBA00006448"/>
    </source>
</evidence>
<feature type="domain" description="YetF C-terminal" evidence="8">
    <location>
        <begin position="77"/>
        <end position="146"/>
    </location>
</feature>
<keyword evidence="3" id="KW-1003">Cell membrane</keyword>
<name>A0ABY3AYM0_9BACL</name>
<gene>
    <name evidence="9" type="ORF">FKV70_23985</name>
</gene>
<proteinExistence type="inferred from homology"/>
<comment type="similarity">
    <text evidence="2">Belongs to the UPF0702 family.</text>
</comment>
<evidence type="ECO:0000259" key="8">
    <source>
        <dbReference type="Pfam" id="PF04239"/>
    </source>
</evidence>
<accession>A0ABY3AYM0</accession>
<feature type="transmembrane region" description="Helical" evidence="7">
    <location>
        <begin position="35"/>
        <end position="51"/>
    </location>
</feature>
<protein>
    <submittedName>
        <fullName evidence="9">DUF421 domain-containing protein</fullName>
    </submittedName>
</protein>
<dbReference type="Pfam" id="PF04239">
    <property type="entry name" value="DUF421"/>
    <property type="match status" value="1"/>
</dbReference>
<dbReference type="InterPro" id="IPR023090">
    <property type="entry name" value="UPF0702_alpha/beta_dom_sf"/>
</dbReference>
<keyword evidence="6 7" id="KW-0472">Membrane</keyword>
<evidence type="ECO:0000256" key="4">
    <source>
        <dbReference type="ARBA" id="ARBA00022692"/>
    </source>
</evidence>
<keyword evidence="10" id="KW-1185">Reference proteome</keyword>
<feature type="transmembrane region" description="Helical" evidence="7">
    <location>
        <begin position="57"/>
        <end position="76"/>
    </location>
</feature>
<dbReference type="InterPro" id="IPR007353">
    <property type="entry name" value="DUF421"/>
</dbReference>
<evidence type="ECO:0000256" key="3">
    <source>
        <dbReference type="ARBA" id="ARBA00022475"/>
    </source>
</evidence>
<organism evidence="9 10">
    <name type="scientific">Paenibacillus ottowii</name>
    <dbReference type="NCBI Taxonomy" id="2315729"/>
    <lineage>
        <taxon>Bacteria</taxon>
        <taxon>Bacillati</taxon>
        <taxon>Bacillota</taxon>
        <taxon>Bacilli</taxon>
        <taxon>Bacillales</taxon>
        <taxon>Paenibacillaceae</taxon>
        <taxon>Paenibacillus</taxon>
    </lineage>
</organism>
<reference evidence="9 10" key="1">
    <citation type="submission" date="2019-07" db="EMBL/GenBank/DDBJ databases">
        <title>Paenibacillus ottowii sp. nov. isolated from a fermentation system processing bovine manure.</title>
        <authorList>
            <person name="Velazquez L.F."/>
            <person name="Rajbanshi S."/>
            <person name="Guan S."/>
            <person name="Hinchee M."/>
            <person name="Welsh A."/>
        </authorList>
    </citation>
    <scope>NUCLEOTIDE SEQUENCE [LARGE SCALE GENOMIC DNA]</scope>
    <source>
        <strain evidence="9 10">MS2379</strain>
    </source>
</reference>
<dbReference type="Proteomes" id="UP000319219">
    <property type="component" value="Unassembled WGS sequence"/>
</dbReference>
<evidence type="ECO:0000256" key="1">
    <source>
        <dbReference type="ARBA" id="ARBA00004651"/>
    </source>
</evidence>
<dbReference type="Gene3D" id="3.30.240.20">
    <property type="entry name" value="bsu07140 like domains"/>
    <property type="match status" value="1"/>
</dbReference>
<evidence type="ECO:0000256" key="6">
    <source>
        <dbReference type="ARBA" id="ARBA00023136"/>
    </source>
</evidence>
<feature type="transmembrane region" description="Helical" evidence="7">
    <location>
        <begin position="6"/>
        <end position="23"/>
    </location>
</feature>
<dbReference type="EMBL" id="VIJZ01000015">
    <property type="protein sequence ID" value="TQR94431.1"/>
    <property type="molecule type" value="Genomic_DNA"/>
</dbReference>
<comment type="caution">
    <text evidence="9">The sequence shown here is derived from an EMBL/GenBank/DDBJ whole genome shotgun (WGS) entry which is preliminary data.</text>
</comment>
<keyword evidence="5 7" id="KW-1133">Transmembrane helix</keyword>
<keyword evidence="4 7" id="KW-0812">Transmembrane</keyword>